<evidence type="ECO:0000313" key="8">
    <source>
        <dbReference type="Proteomes" id="UP001527202"/>
    </source>
</evidence>
<dbReference type="GO" id="GO:0016887">
    <property type="term" value="F:ATP hydrolysis activity"/>
    <property type="evidence" value="ECO:0007669"/>
    <property type="project" value="InterPro"/>
</dbReference>
<protein>
    <submittedName>
        <fullName evidence="6">ABC transporter ATP-binding protein</fullName>
    </submittedName>
</protein>
<evidence type="ECO:0000313" key="7">
    <source>
        <dbReference type="Proteomes" id="UP000288943"/>
    </source>
</evidence>
<reference evidence="5 8" key="2">
    <citation type="submission" date="2022-05" db="EMBL/GenBank/DDBJ databases">
        <title>Genome Sequencing of Bee-Associated Microbes.</title>
        <authorList>
            <person name="Dunlap C."/>
        </authorList>
    </citation>
    <scope>NUCLEOTIDE SEQUENCE [LARGE SCALE GENOMIC DNA]</scope>
    <source>
        <strain evidence="5 8">NRRL B-23120</strain>
    </source>
</reference>
<evidence type="ECO:0000256" key="1">
    <source>
        <dbReference type="ARBA" id="ARBA00022448"/>
    </source>
</evidence>
<dbReference type="CDD" id="cd03293">
    <property type="entry name" value="ABC_NrtD_SsuB_transporters"/>
    <property type="match status" value="1"/>
</dbReference>
<evidence type="ECO:0000256" key="3">
    <source>
        <dbReference type="ARBA" id="ARBA00022840"/>
    </source>
</evidence>
<dbReference type="PANTHER" id="PTHR42788:SF2">
    <property type="entry name" value="ABC TRANSPORTER ATP-BINDING PROTEIN"/>
    <property type="match status" value="1"/>
</dbReference>
<sequence>MKKLELKEISKSFSTGGSDTKILNGINLHVNEGEFVSLIGPSGSGKTTLFHLIGGLIRPSSGQIVMEGSDVTGRKGLVSYMPQQASLLPWRTVEENVILARETAGLPKAESLVLAREWLAKVGLQGYEKEHPHVLSGGMQQRVSFLRALLSPQELMCLDEPFGALDALTREEMQHWLLKIWEQNKRSVLFITHSLEEALLLSDRIYLLSDKPSRIEREVIVPFERPRALTITEDPAFISMKRELINLMKSVGSGS</sequence>
<dbReference type="PROSITE" id="PS50893">
    <property type="entry name" value="ABC_TRANSPORTER_2"/>
    <property type="match status" value="1"/>
</dbReference>
<name>A0A410X0F3_9BACL</name>
<gene>
    <name evidence="5" type="ORF">M5X16_13330</name>
    <name evidence="6" type="ORF">PC41400_20575</name>
</gene>
<dbReference type="SUPFAM" id="SSF52540">
    <property type="entry name" value="P-loop containing nucleoside triphosphate hydrolases"/>
    <property type="match status" value="1"/>
</dbReference>
<keyword evidence="3 6" id="KW-0067">ATP-binding</keyword>
<evidence type="ECO:0000313" key="5">
    <source>
        <dbReference type="EMBL" id="MCY9596757.1"/>
    </source>
</evidence>
<dbReference type="Proteomes" id="UP000288943">
    <property type="component" value="Chromosome"/>
</dbReference>
<dbReference type="GO" id="GO:0005524">
    <property type="term" value="F:ATP binding"/>
    <property type="evidence" value="ECO:0007669"/>
    <property type="project" value="UniProtKB-KW"/>
</dbReference>
<dbReference type="GeneID" id="95377191"/>
<dbReference type="AlphaFoldDB" id="A0A410X0F3"/>
<accession>A0A410X0F3</accession>
<keyword evidence="2" id="KW-0547">Nucleotide-binding</keyword>
<reference evidence="6 7" key="1">
    <citation type="submission" date="2018-01" db="EMBL/GenBank/DDBJ databases">
        <title>The whole genome sequencing and assembly of Paenibacillus chitinolyticus KCCM 41400 strain.</title>
        <authorList>
            <person name="Kim J.-Y."/>
            <person name="Park M.-K."/>
            <person name="Lee Y.-J."/>
            <person name="Yi H."/>
            <person name="Bahn Y.-S."/>
            <person name="Kim J.F."/>
            <person name="Lee D.-W."/>
        </authorList>
    </citation>
    <scope>NUCLEOTIDE SEQUENCE [LARGE SCALE GENOMIC DNA]</scope>
    <source>
        <strain evidence="6 7">KCCM 41400</strain>
    </source>
</reference>
<dbReference type="InterPro" id="IPR017871">
    <property type="entry name" value="ABC_transporter-like_CS"/>
</dbReference>
<keyword evidence="1" id="KW-0813">Transport</keyword>
<dbReference type="PANTHER" id="PTHR42788">
    <property type="entry name" value="TAURINE IMPORT ATP-BINDING PROTEIN-RELATED"/>
    <property type="match status" value="1"/>
</dbReference>
<organism evidence="6 7">
    <name type="scientific">Paenibacillus chitinolyticus</name>
    <dbReference type="NCBI Taxonomy" id="79263"/>
    <lineage>
        <taxon>Bacteria</taxon>
        <taxon>Bacillati</taxon>
        <taxon>Bacillota</taxon>
        <taxon>Bacilli</taxon>
        <taxon>Bacillales</taxon>
        <taxon>Paenibacillaceae</taxon>
        <taxon>Paenibacillus</taxon>
    </lineage>
</organism>
<dbReference type="InterPro" id="IPR003439">
    <property type="entry name" value="ABC_transporter-like_ATP-bd"/>
</dbReference>
<dbReference type="RefSeq" id="WP_042227333.1">
    <property type="nucleotide sequence ID" value="NZ_CP026520.1"/>
</dbReference>
<dbReference type="KEGG" id="pchi:PC41400_20575"/>
<dbReference type="Proteomes" id="UP001527202">
    <property type="component" value="Unassembled WGS sequence"/>
</dbReference>
<dbReference type="PROSITE" id="PS00211">
    <property type="entry name" value="ABC_TRANSPORTER_1"/>
    <property type="match status" value="1"/>
</dbReference>
<dbReference type="Gene3D" id="3.40.50.300">
    <property type="entry name" value="P-loop containing nucleotide triphosphate hydrolases"/>
    <property type="match status" value="1"/>
</dbReference>
<evidence type="ECO:0000313" key="6">
    <source>
        <dbReference type="EMBL" id="QAV19922.1"/>
    </source>
</evidence>
<dbReference type="Pfam" id="PF00005">
    <property type="entry name" value="ABC_tran"/>
    <property type="match status" value="1"/>
</dbReference>
<dbReference type="InterPro" id="IPR050166">
    <property type="entry name" value="ABC_transporter_ATP-bind"/>
</dbReference>
<evidence type="ECO:0000256" key="2">
    <source>
        <dbReference type="ARBA" id="ARBA00022741"/>
    </source>
</evidence>
<dbReference type="EMBL" id="CP026520">
    <property type="protein sequence ID" value="QAV19922.1"/>
    <property type="molecule type" value="Genomic_DNA"/>
</dbReference>
<dbReference type="OrthoDB" id="18967at2"/>
<proteinExistence type="predicted"/>
<dbReference type="InterPro" id="IPR027417">
    <property type="entry name" value="P-loop_NTPase"/>
</dbReference>
<dbReference type="InterPro" id="IPR003593">
    <property type="entry name" value="AAA+_ATPase"/>
</dbReference>
<feature type="domain" description="ABC transporter" evidence="4">
    <location>
        <begin position="4"/>
        <end position="235"/>
    </location>
</feature>
<dbReference type="SMART" id="SM00382">
    <property type="entry name" value="AAA"/>
    <property type="match status" value="1"/>
</dbReference>
<keyword evidence="8" id="KW-1185">Reference proteome</keyword>
<evidence type="ECO:0000259" key="4">
    <source>
        <dbReference type="PROSITE" id="PS50893"/>
    </source>
</evidence>
<dbReference type="EMBL" id="JAMDMJ010000015">
    <property type="protein sequence ID" value="MCY9596757.1"/>
    <property type="molecule type" value="Genomic_DNA"/>
</dbReference>